<dbReference type="RefSeq" id="WP_266066079.1">
    <property type="nucleotide sequence ID" value="NZ_JAPHQB010000012.1"/>
</dbReference>
<evidence type="ECO:0000313" key="2">
    <source>
        <dbReference type="Proteomes" id="UP001209730"/>
    </source>
</evidence>
<dbReference type="Proteomes" id="UP001209730">
    <property type="component" value="Unassembled WGS sequence"/>
</dbReference>
<evidence type="ECO:0000313" key="1">
    <source>
        <dbReference type="EMBL" id="MCX2801930.1"/>
    </source>
</evidence>
<accession>A0AB35HXI3</accession>
<protein>
    <submittedName>
        <fullName evidence="1">Uncharacterized protein</fullName>
    </submittedName>
</protein>
<organism evidence="1 2">
    <name type="scientific">Microbulbifer thermotolerans</name>
    <dbReference type="NCBI Taxonomy" id="252514"/>
    <lineage>
        <taxon>Bacteria</taxon>
        <taxon>Pseudomonadati</taxon>
        <taxon>Pseudomonadota</taxon>
        <taxon>Gammaproteobacteria</taxon>
        <taxon>Cellvibrionales</taxon>
        <taxon>Microbulbiferaceae</taxon>
        <taxon>Microbulbifer</taxon>
    </lineage>
</organism>
<comment type="caution">
    <text evidence="1">The sequence shown here is derived from an EMBL/GenBank/DDBJ whole genome shotgun (WGS) entry which is preliminary data.</text>
</comment>
<proteinExistence type="predicted"/>
<dbReference type="AlphaFoldDB" id="A0AB35HXI3"/>
<reference evidence="1" key="1">
    <citation type="submission" date="2022-11" db="EMBL/GenBank/DDBJ databases">
        <title>Chitin-degrading and fungicidal potential of chitinolytic bacterial strains from marine environment of the Pacific Ocean regions.</title>
        <authorList>
            <person name="Pentekhina I."/>
            <person name="Nedashkovskaya O."/>
            <person name="Seitkalieva A."/>
            <person name="Podvolotskaya A."/>
            <person name="Tekutyeva L."/>
            <person name="Balabanova L."/>
        </authorList>
    </citation>
    <scope>NUCLEOTIDE SEQUENCE</scope>
    <source>
        <strain evidence="1">KMM 6838</strain>
    </source>
</reference>
<name>A0AB35HXI3_MICTH</name>
<gene>
    <name evidence="1" type="ORF">OQJ68_09045</name>
</gene>
<sequence>MAKGRYQFSRQLNLVVRNTPVGLAKEFIAFAQSDAVKDIIEAQFFVAP</sequence>
<dbReference type="EMBL" id="JAPHQB010000012">
    <property type="protein sequence ID" value="MCX2801930.1"/>
    <property type="molecule type" value="Genomic_DNA"/>
</dbReference>
<dbReference type="Gene3D" id="3.40.190.10">
    <property type="entry name" value="Periplasmic binding protein-like II"/>
    <property type="match status" value="1"/>
</dbReference>
<dbReference type="SUPFAM" id="SSF53850">
    <property type="entry name" value="Periplasmic binding protein-like II"/>
    <property type="match status" value="1"/>
</dbReference>